<dbReference type="InterPro" id="IPR015813">
    <property type="entry name" value="Pyrv/PenolPyrv_kinase-like_dom"/>
</dbReference>
<keyword evidence="3" id="KW-1185">Reference proteome</keyword>
<dbReference type="Pfam" id="PF13714">
    <property type="entry name" value="PEP_mutase"/>
    <property type="match status" value="1"/>
</dbReference>
<dbReference type="EMBL" id="SWDV01000004">
    <property type="protein sequence ID" value="TLX79955.1"/>
    <property type="molecule type" value="Genomic_DNA"/>
</dbReference>
<keyword evidence="1" id="KW-0479">Metal-binding</keyword>
<dbReference type="PANTHER" id="PTHR42905:SF16">
    <property type="entry name" value="CARBOXYPHOSPHONOENOLPYRUVATE PHOSPHONOMUTASE-LIKE PROTEIN (AFU_ORTHOLOGUE AFUA_5G07230)"/>
    <property type="match status" value="1"/>
</dbReference>
<proteinExistence type="predicted"/>
<dbReference type="RefSeq" id="WP_138520839.1">
    <property type="nucleotide sequence ID" value="NZ_JAOCBK010000001.1"/>
</dbReference>
<dbReference type="AlphaFoldDB" id="A0A5R9RRF1"/>
<comment type="caution">
    <text evidence="2">The sequence shown here is derived from an EMBL/GenBank/DDBJ whole genome shotgun (WGS) entry which is preliminary data.</text>
</comment>
<reference evidence="2 3" key="1">
    <citation type="submission" date="2019-04" db="EMBL/GenBank/DDBJ databases">
        <authorList>
            <person name="Li M."/>
        </authorList>
    </citation>
    <scope>NUCLEOTIDE SEQUENCE [LARGE SCALE GENOMIC DNA]</scope>
    <source>
        <strain evidence="2 3">LAM1902</strain>
    </source>
</reference>
<keyword evidence="2" id="KW-0456">Lyase</keyword>
<accession>A0A5R9RRF1</accession>
<protein>
    <submittedName>
        <fullName evidence="2">Isocitrate lyase/phosphoenolpyruvate mutase family protein</fullName>
    </submittedName>
</protein>
<organism evidence="2 3">
    <name type="scientific">Pseudomonas nicosulfuronedens</name>
    <dbReference type="NCBI Taxonomy" id="2571105"/>
    <lineage>
        <taxon>Bacteria</taxon>
        <taxon>Pseudomonadati</taxon>
        <taxon>Pseudomonadota</taxon>
        <taxon>Gammaproteobacteria</taxon>
        <taxon>Pseudomonadales</taxon>
        <taxon>Pseudomonadaceae</taxon>
        <taxon>Pseudomonas</taxon>
    </lineage>
</organism>
<dbReference type="InterPro" id="IPR039556">
    <property type="entry name" value="ICL/PEPM"/>
</dbReference>
<gene>
    <name evidence="2" type="ORF">FAS41_06810</name>
</gene>
<dbReference type="InterPro" id="IPR040442">
    <property type="entry name" value="Pyrv_kinase-like_dom_sf"/>
</dbReference>
<dbReference type="Proteomes" id="UP000306635">
    <property type="component" value="Unassembled WGS sequence"/>
</dbReference>
<dbReference type="PANTHER" id="PTHR42905">
    <property type="entry name" value="PHOSPHOENOLPYRUVATE CARBOXYLASE"/>
    <property type="match status" value="1"/>
</dbReference>
<dbReference type="Gene3D" id="6.10.250.2750">
    <property type="match status" value="1"/>
</dbReference>
<evidence type="ECO:0000313" key="2">
    <source>
        <dbReference type="EMBL" id="TLX79955.1"/>
    </source>
</evidence>
<dbReference type="CDD" id="cd00377">
    <property type="entry name" value="ICL_PEPM"/>
    <property type="match status" value="1"/>
</dbReference>
<dbReference type="Gene3D" id="3.20.20.60">
    <property type="entry name" value="Phosphoenolpyruvate-binding domains"/>
    <property type="match status" value="1"/>
</dbReference>
<dbReference type="SUPFAM" id="SSF51621">
    <property type="entry name" value="Phosphoenolpyruvate/pyruvate domain"/>
    <property type="match status" value="1"/>
</dbReference>
<name>A0A5R9RRF1_9PSED</name>
<evidence type="ECO:0000256" key="1">
    <source>
        <dbReference type="ARBA" id="ARBA00022723"/>
    </source>
</evidence>
<sequence length="275" mass="28896">MTTQQQRGAAFRALHQRDGLFVLPNPWDAGSAKMLAHLGFEALATTSAGLAFALGRRDAEGTVSRDEALANAREIVEATSLPVAADLENGYGDTPDDCAETIRLAAACGLVGGSIEDATGRPDTPIYPLELAVERVAAAVQAARALPFTFTLVARAENFLHGRVDLDDTIRRLVAFAEAGADVLYAPGLKTREEISAVVQAVAPRPVNVLVGSPAVQLSLEELAELGVKRVSVGSTLARAAYGAFFSASEALAKGDLKPMHGAMPFDRINGLFRG</sequence>
<keyword evidence="2" id="KW-0670">Pyruvate</keyword>
<dbReference type="OrthoDB" id="9785398at2"/>
<dbReference type="GO" id="GO:0016829">
    <property type="term" value="F:lyase activity"/>
    <property type="evidence" value="ECO:0007669"/>
    <property type="project" value="UniProtKB-KW"/>
</dbReference>
<evidence type="ECO:0000313" key="3">
    <source>
        <dbReference type="Proteomes" id="UP000306635"/>
    </source>
</evidence>
<dbReference type="GO" id="GO:0046872">
    <property type="term" value="F:metal ion binding"/>
    <property type="evidence" value="ECO:0007669"/>
    <property type="project" value="UniProtKB-KW"/>
</dbReference>